<organism evidence="2">
    <name type="scientific">marine sediment metagenome</name>
    <dbReference type="NCBI Taxonomy" id="412755"/>
    <lineage>
        <taxon>unclassified sequences</taxon>
        <taxon>metagenomes</taxon>
        <taxon>ecological metagenomes</taxon>
    </lineage>
</organism>
<evidence type="ECO:0000313" key="2">
    <source>
        <dbReference type="EMBL" id="KKK82405.1"/>
    </source>
</evidence>
<accession>A0A0F8Z8W0</accession>
<dbReference type="Pfam" id="PF08241">
    <property type="entry name" value="Methyltransf_11"/>
    <property type="match status" value="1"/>
</dbReference>
<name>A0A0F8Z8W0_9ZZZZ</name>
<dbReference type="EMBL" id="LAZR01052691">
    <property type="protein sequence ID" value="KKK82405.1"/>
    <property type="molecule type" value="Genomic_DNA"/>
</dbReference>
<dbReference type="InterPro" id="IPR029063">
    <property type="entry name" value="SAM-dependent_MTases_sf"/>
</dbReference>
<dbReference type="AlphaFoldDB" id="A0A0F8Z8W0"/>
<gene>
    <name evidence="2" type="ORF">LCGC14_2803720</name>
</gene>
<proteinExistence type="predicted"/>
<evidence type="ECO:0000259" key="1">
    <source>
        <dbReference type="Pfam" id="PF08241"/>
    </source>
</evidence>
<dbReference type="GO" id="GO:0008757">
    <property type="term" value="F:S-adenosylmethionine-dependent methyltransferase activity"/>
    <property type="evidence" value="ECO:0007669"/>
    <property type="project" value="InterPro"/>
</dbReference>
<reference evidence="2" key="1">
    <citation type="journal article" date="2015" name="Nature">
        <title>Complex archaea that bridge the gap between prokaryotes and eukaryotes.</title>
        <authorList>
            <person name="Spang A."/>
            <person name="Saw J.H."/>
            <person name="Jorgensen S.L."/>
            <person name="Zaremba-Niedzwiedzka K."/>
            <person name="Martijn J."/>
            <person name="Lind A.E."/>
            <person name="van Eijk R."/>
            <person name="Schleper C."/>
            <person name="Guy L."/>
            <person name="Ettema T.J."/>
        </authorList>
    </citation>
    <scope>NUCLEOTIDE SEQUENCE</scope>
</reference>
<protein>
    <recommendedName>
        <fullName evidence="1">Methyltransferase type 11 domain-containing protein</fullName>
    </recommendedName>
</protein>
<dbReference type="SUPFAM" id="SSF53335">
    <property type="entry name" value="S-adenosyl-L-methionine-dependent methyltransferases"/>
    <property type="match status" value="1"/>
</dbReference>
<feature type="domain" description="Methyltransferase type 11" evidence="1">
    <location>
        <begin position="66"/>
        <end position="116"/>
    </location>
</feature>
<dbReference type="InterPro" id="IPR013216">
    <property type="entry name" value="Methyltransf_11"/>
</dbReference>
<comment type="caution">
    <text evidence="2">The sequence shown here is derived from an EMBL/GenBank/DDBJ whole genome shotgun (WGS) entry which is preliminary data.</text>
</comment>
<dbReference type="Gene3D" id="3.40.50.150">
    <property type="entry name" value="Vaccinia Virus protein VP39"/>
    <property type="match status" value="1"/>
</dbReference>
<sequence>MDGGLIVRLHVGCGDILLVGYTNIDIQGKYVYESYHNEIQDNLTTLDNYFKYPFGTKRRSIIVDKKMDLLKKWDYEDESIEEIVMISCLEHFSKNEGEHIIGEIKRVLMPKGKAIIDIPDIQEQIRKFYYTNPYWMMTLVYCNGKNPYSFHRYGYTKRTFEELWGKNYIVQEQNIVNHDYPMLQFEVIKK</sequence>